<keyword evidence="5" id="KW-0833">Ubl conjugation pathway</keyword>
<dbReference type="AlphaFoldDB" id="A0A0C3AXQ6"/>
<keyword evidence="10" id="KW-0539">Nucleus</keyword>
<dbReference type="HOGENOM" id="CLU_031228_4_1_1"/>
<evidence type="ECO:0000256" key="5">
    <source>
        <dbReference type="ARBA" id="ARBA00022786"/>
    </source>
</evidence>
<dbReference type="GO" id="GO:0006508">
    <property type="term" value="P:proteolysis"/>
    <property type="evidence" value="ECO:0007669"/>
    <property type="project" value="UniProtKB-KW"/>
</dbReference>
<feature type="compositionally biased region" description="Basic and acidic residues" evidence="12">
    <location>
        <begin position="457"/>
        <end position="468"/>
    </location>
</feature>
<comment type="catalytic activity">
    <reaction evidence="1">
        <text>Thiol-dependent hydrolysis of ester, thioester, amide, peptide and isopeptide bonds formed by the C-terminal Gly of ubiquitin (a 76-residue protein attached to proteins as an intracellular targeting signal).</text>
        <dbReference type="EC" id="3.4.19.12"/>
    </reaction>
</comment>
<feature type="compositionally biased region" description="Pro residues" evidence="12">
    <location>
        <begin position="412"/>
        <end position="421"/>
    </location>
</feature>
<evidence type="ECO:0000256" key="9">
    <source>
        <dbReference type="ARBA" id="ARBA00023163"/>
    </source>
</evidence>
<comment type="subcellular location">
    <subcellularLocation>
        <location evidence="2">Nucleus</location>
    </subcellularLocation>
</comment>
<keyword evidence="6" id="KW-0378">Hydrolase</keyword>
<feature type="compositionally biased region" description="Acidic residues" evidence="12">
    <location>
        <begin position="367"/>
        <end position="377"/>
    </location>
</feature>
<feature type="domain" description="Josephin" evidence="13">
    <location>
        <begin position="8"/>
        <end position="184"/>
    </location>
</feature>
<evidence type="ECO:0000256" key="12">
    <source>
        <dbReference type="SAM" id="MobiDB-lite"/>
    </source>
</evidence>
<evidence type="ECO:0000256" key="3">
    <source>
        <dbReference type="ARBA" id="ARBA00012759"/>
    </source>
</evidence>
<dbReference type="SMART" id="SM01246">
    <property type="entry name" value="Josephin"/>
    <property type="match status" value="1"/>
</dbReference>
<evidence type="ECO:0000256" key="11">
    <source>
        <dbReference type="PROSITE-ProRule" id="PRU00331"/>
    </source>
</evidence>
<dbReference type="PANTHER" id="PTHR14159">
    <property type="entry name" value="ATAXIN-3-RELATED"/>
    <property type="match status" value="1"/>
</dbReference>
<evidence type="ECO:0000256" key="4">
    <source>
        <dbReference type="ARBA" id="ARBA00022670"/>
    </source>
</evidence>
<accession>A0A0C3AXQ6</accession>
<gene>
    <name evidence="14" type="ORF">SCLCIDRAFT_1208288</name>
</gene>
<dbReference type="Gene3D" id="1.10.287.10">
    <property type="entry name" value="S15/NS1, RNA-binding"/>
    <property type="match status" value="1"/>
</dbReference>
<feature type="region of interest" description="Disordered" evidence="12">
    <location>
        <begin position="315"/>
        <end position="468"/>
    </location>
</feature>
<dbReference type="GO" id="GO:0005634">
    <property type="term" value="C:nucleus"/>
    <property type="evidence" value="ECO:0007669"/>
    <property type="project" value="UniProtKB-SubCell"/>
</dbReference>
<dbReference type="OrthoDB" id="10063692at2759"/>
<evidence type="ECO:0000259" key="13">
    <source>
        <dbReference type="PROSITE" id="PS50957"/>
    </source>
</evidence>
<dbReference type="PROSITE" id="PS50957">
    <property type="entry name" value="JOSEPHIN"/>
    <property type="match status" value="1"/>
</dbReference>
<comment type="caution">
    <text evidence="11">Lacks conserved residue(s) required for the propagation of feature annotation.</text>
</comment>
<dbReference type="GO" id="GO:0004843">
    <property type="term" value="F:cysteine-type deubiquitinase activity"/>
    <property type="evidence" value="ECO:0007669"/>
    <property type="project" value="UniProtKB-EC"/>
</dbReference>
<organism evidence="14 15">
    <name type="scientific">Scleroderma citrinum Foug A</name>
    <dbReference type="NCBI Taxonomy" id="1036808"/>
    <lineage>
        <taxon>Eukaryota</taxon>
        <taxon>Fungi</taxon>
        <taxon>Dikarya</taxon>
        <taxon>Basidiomycota</taxon>
        <taxon>Agaricomycotina</taxon>
        <taxon>Agaricomycetes</taxon>
        <taxon>Agaricomycetidae</taxon>
        <taxon>Boletales</taxon>
        <taxon>Sclerodermatineae</taxon>
        <taxon>Sclerodermataceae</taxon>
        <taxon>Scleroderma</taxon>
    </lineage>
</organism>
<dbReference type="EMBL" id="KN822006">
    <property type="protein sequence ID" value="KIM69762.1"/>
    <property type="molecule type" value="Genomic_DNA"/>
</dbReference>
<evidence type="ECO:0000256" key="6">
    <source>
        <dbReference type="ARBA" id="ARBA00022801"/>
    </source>
</evidence>
<dbReference type="EC" id="3.4.19.12" evidence="3"/>
<feature type="region of interest" description="Disordered" evidence="12">
    <location>
        <begin position="233"/>
        <end position="291"/>
    </location>
</feature>
<evidence type="ECO:0000256" key="10">
    <source>
        <dbReference type="ARBA" id="ARBA00023242"/>
    </source>
</evidence>
<dbReference type="InParanoid" id="A0A0C3AXQ6"/>
<name>A0A0C3AXQ6_9AGAM</name>
<dbReference type="Pfam" id="PF02099">
    <property type="entry name" value="Josephin"/>
    <property type="match status" value="1"/>
</dbReference>
<dbReference type="InterPro" id="IPR006155">
    <property type="entry name" value="Josephin"/>
</dbReference>
<feature type="compositionally biased region" description="Polar residues" evidence="12">
    <location>
        <begin position="266"/>
        <end position="282"/>
    </location>
</feature>
<dbReference type="InterPro" id="IPR003903">
    <property type="entry name" value="UIM_dom"/>
</dbReference>
<keyword evidence="7" id="KW-0788">Thiol protease</keyword>
<keyword evidence="9" id="KW-0804">Transcription</keyword>
<dbReference type="PANTHER" id="PTHR14159:SF0">
    <property type="entry name" value="ATAXIN-3-RELATED"/>
    <property type="match status" value="1"/>
</dbReference>
<dbReference type="Gene3D" id="3.90.70.40">
    <property type="match status" value="1"/>
</dbReference>
<evidence type="ECO:0000256" key="8">
    <source>
        <dbReference type="ARBA" id="ARBA00023015"/>
    </source>
</evidence>
<sequence>MTGLDDLKALIYHERQQEGSMLCAQHALNSLLQGNYFTAPDLSVLAHGLDLAEQSYNDRSRRGGSMNMDDTGFFSVQVLESALNLWGLSLVRWRSEAMRPHQSKPHLQLAFILNQNQHWCTLRRFGLAVEGGHWFNLDSNEAQPRWIGRTYLDIFLQQSEQDGYSVFVVTPTNVGTDLPRTQADEVAASIPEPSSAQPPPSSTSQKASAAVDMEDEDMDLQAALQASLTHPTFSTSRALPRDGAYSAPHISANRDFPAIPNDRGFATSSRSQIHSSGSTIPPNQDPYGQADVDPVTASIQRNRIIMERMRREQEMALQEQYEEEVSGLSVPRPPGHYGASEEDDDEEEHMRRAIEASLARQQPDEHFLDDDDDDDDYQPTPPAEPTIRVYDDDDEAFQAALKASLETMPPGFTLPPSPGPRPIERFTGPPPAASLSEQEAVETASETEYDTSCTESDAPREQEPERLSLEEIRKRRLARFGG</sequence>
<evidence type="ECO:0000256" key="2">
    <source>
        <dbReference type="ARBA" id="ARBA00004123"/>
    </source>
</evidence>
<protein>
    <recommendedName>
        <fullName evidence="3">ubiquitinyl hydrolase 1</fullName>
        <ecNumber evidence="3">3.4.19.12</ecNumber>
    </recommendedName>
</protein>
<proteinExistence type="predicted"/>
<feature type="compositionally biased region" description="Polar residues" evidence="12">
    <location>
        <begin position="444"/>
        <end position="455"/>
    </location>
</feature>
<evidence type="ECO:0000256" key="1">
    <source>
        <dbReference type="ARBA" id="ARBA00000707"/>
    </source>
</evidence>
<reference evidence="14 15" key="1">
    <citation type="submission" date="2014-04" db="EMBL/GenBank/DDBJ databases">
        <authorList>
            <consortium name="DOE Joint Genome Institute"/>
            <person name="Kuo A."/>
            <person name="Kohler A."/>
            <person name="Nagy L.G."/>
            <person name="Floudas D."/>
            <person name="Copeland A."/>
            <person name="Barry K.W."/>
            <person name="Cichocki N."/>
            <person name="Veneault-Fourrey C."/>
            <person name="LaButti K."/>
            <person name="Lindquist E.A."/>
            <person name="Lipzen A."/>
            <person name="Lundell T."/>
            <person name="Morin E."/>
            <person name="Murat C."/>
            <person name="Sun H."/>
            <person name="Tunlid A."/>
            <person name="Henrissat B."/>
            <person name="Grigoriev I.V."/>
            <person name="Hibbett D.S."/>
            <person name="Martin F."/>
            <person name="Nordberg H.P."/>
            <person name="Cantor M.N."/>
            <person name="Hua S.X."/>
        </authorList>
    </citation>
    <scope>NUCLEOTIDE SEQUENCE [LARGE SCALE GENOMIC DNA]</scope>
    <source>
        <strain evidence="14 15">Foug A</strain>
    </source>
</reference>
<feature type="region of interest" description="Disordered" evidence="12">
    <location>
        <begin position="186"/>
        <end position="213"/>
    </location>
</feature>
<keyword evidence="4" id="KW-0645">Protease</keyword>
<evidence type="ECO:0000313" key="14">
    <source>
        <dbReference type="EMBL" id="KIM69762.1"/>
    </source>
</evidence>
<evidence type="ECO:0000256" key="7">
    <source>
        <dbReference type="ARBA" id="ARBA00022807"/>
    </source>
</evidence>
<dbReference type="InterPro" id="IPR033865">
    <property type="entry name" value="Ataxin-3"/>
</dbReference>
<dbReference type="PRINTS" id="PR01233">
    <property type="entry name" value="JOSEPHIN"/>
</dbReference>
<dbReference type="GO" id="GO:0016579">
    <property type="term" value="P:protein deubiquitination"/>
    <property type="evidence" value="ECO:0007669"/>
    <property type="project" value="InterPro"/>
</dbReference>
<keyword evidence="15" id="KW-1185">Reference proteome</keyword>
<dbReference type="SMART" id="SM00726">
    <property type="entry name" value="UIM"/>
    <property type="match status" value="3"/>
</dbReference>
<reference evidence="15" key="2">
    <citation type="submission" date="2015-01" db="EMBL/GenBank/DDBJ databases">
        <title>Evolutionary Origins and Diversification of the Mycorrhizal Mutualists.</title>
        <authorList>
            <consortium name="DOE Joint Genome Institute"/>
            <consortium name="Mycorrhizal Genomics Consortium"/>
            <person name="Kohler A."/>
            <person name="Kuo A."/>
            <person name="Nagy L.G."/>
            <person name="Floudas D."/>
            <person name="Copeland A."/>
            <person name="Barry K.W."/>
            <person name="Cichocki N."/>
            <person name="Veneault-Fourrey C."/>
            <person name="LaButti K."/>
            <person name="Lindquist E.A."/>
            <person name="Lipzen A."/>
            <person name="Lundell T."/>
            <person name="Morin E."/>
            <person name="Murat C."/>
            <person name="Riley R."/>
            <person name="Ohm R."/>
            <person name="Sun H."/>
            <person name="Tunlid A."/>
            <person name="Henrissat B."/>
            <person name="Grigoriev I.V."/>
            <person name="Hibbett D.S."/>
            <person name="Martin F."/>
        </authorList>
    </citation>
    <scope>NUCLEOTIDE SEQUENCE [LARGE SCALE GENOMIC DNA]</scope>
    <source>
        <strain evidence="15">Foug A</strain>
    </source>
</reference>
<keyword evidence="8" id="KW-0805">Transcription regulation</keyword>
<dbReference type="Proteomes" id="UP000053989">
    <property type="component" value="Unassembled WGS sequence"/>
</dbReference>
<dbReference type="Gene3D" id="6.10.140.100">
    <property type="match status" value="1"/>
</dbReference>
<dbReference type="STRING" id="1036808.A0A0C3AXQ6"/>
<evidence type="ECO:0000313" key="15">
    <source>
        <dbReference type="Proteomes" id="UP000053989"/>
    </source>
</evidence>